<evidence type="ECO:0000313" key="3">
    <source>
        <dbReference type="Proteomes" id="UP000027920"/>
    </source>
</evidence>
<dbReference type="PANTHER" id="PTHR39153">
    <property type="entry name" value="AGR244WP"/>
    <property type="match status" value="1"/>
</dbReference>
<gene>
    <name evidence="2" type="ORF">A1O9_03246</name>
</gene>
<dbReference type="GeneID" id="25278184"/>
<accession>A0A072PQR8</accession>
<keyword evidence="3" id="KW-1185">Reference proteome</keyword>
<proteinExistence type="predicted"/>
<dbReference type="Proteomes" id="UP000027920">
    <property type="component" value="Unassembled WGS sequence"/>
</dbReference>
<dbReference type="PANTHER" id="PTHR39153:SF1">
    <property type="entry name" value="AGR244WP"/>
    <property type="match status" value="1"/>
</dbReference>
<evidence type="ECO:0008006" key="4">
    <source>
        <dbReference type="Google" id="ProtNLM"/>
    </source>
</evidence>
<name>A0A072PQR8_9EURO</name>
<dbReference type="RefSeq" id="XP_013264268.1">
    <property type="nucleotide sequence ID" value="XM_013408814.1"/>
</dbReference>
<evidence type="ECO:0000256" key="1">
    <source>
        <dbReference type="SAM" id="MobiDB-lite"/>
    </source>
</evidence>
<dbReference type="OrthoDB" id="3979469at2759"/>
<dbReference type="EMBL" id="AMGV01000002">
    <property type="protein sequence ID" value="KEF61678.1"/>
    <property type="molecule type" value="Genomic_DNA"/>
</dbReference>
<sequence>MPPPSTIRDIAPPEALSSIASQGFASGVLRFGTISFLAHLLLNARHPVYRNLTIQFKVFIQISSMTLGGCIFAEKRVSEFNDSVRRRNRALERSRQAWGEEQEIRAMAQRRRDSELTVAAPASASPSGGTESANEN</sequence>
<reference evidence="2 3" key="1">
    <citation type="submission" date="2013-03" db="EMBL/GenBank/DDBJ databases">
        <title>The Genome Sequence of Exophiala aquamarina CBS 119918.</title>
        <authorList>
            <consortium name="The Broad Institute Genomics Platform"/>
            <person name="Cuomo C."/>
            <person name="de Hoog S."/>
            <person name="Gorbushina A."/>
            <person name="Walker B."/>
            <person name="Young S.K."/>
            <person name="Zeng Q."/>
            <person name="Gargeya S."/>
            <person name="Fitzgerald M."/>
            <person name="Haas B."/>
            <person name="Abouelleil A."/>
            <person name="Allen A.W."/>
            <person name="Alvarado L."/>
            <person name="Arachchi H.M."/>
            <person name="Berlin A.M."/>
            <person name="Chapman S.B."/>
            <person name="Gainer-Dewar J."/>
            <person name="Goldberg J."/>
            <person name="Griggs A."/>
            <person name="Gujja S."/>
            <person name="Hansen M."/>
            <person name="Howarth C."/>
            <person name="Imamovic A."/>
            <person name="Ireland A."/>
            <person name="Larimer J."/>
            <person name="McCowan C."/>
            <person name="Murphy C."/>
            <person name="Pearson M."/>
            <person name="Poon T.W."/>
            <person name="Priest M."/>
            <person name="Roberts A."/>
            <person name="Saif S."/>
            <person name="Shea T."/>
            <person name="Sisk P."/>
            <person name="Sykes S."/>
            <person name="Wortman J."/>
            <person name="Nusbaum C."/>
            <person name="Birren B."/>
        </authorList>
    </citation>
    <scope>NUCLEOTIDE SEQUENCE [LARGE SCALE GENOMIC DNA]</scope>
    <source>
        <strain evidence="2 3">CBS 119918</strain>
    </source>
</reference>
<evidence type="ECO:0000313" key="2">
    <source>
        <dbReference type="EMBL" id="KEF61678.1"/>
    </source>
</evidence>
<dbReference type="InterPro" id="IPR038882">
    <property type="entry name" value="Rcf3"/>
</dbReference>
<protein>
    <recommendedName>
        <fullName evidence="4">HIG1 domain-containing protein</fullName>
    </recommendedName>
</protein>
<dbReference type="VEuPathDB" id="FungiDB:A1O9_03246"/>
<feature type="region of interest" description="Disordered" evidence="1">
    <location>
        <begin position="109"/>
        <end position="136"/>
    </location>
</feature>
<comment type="caution">
    <text evidence="2">The sequence shown here is derived from an EMBL/GenBank/DDBJ whole genome shotgun (WGS) entry which is preliminary data.</text>
</comment>
<dbReference type="HOGENOM" id="CLU_148205_0_0_1"/>
<organism evidence="2 3">
    <name type="scientific">Exophiala aquamarina CBS 119918</name>
    <dbReference type="NCBI Taxonomy" id="1182545"/>
    <lineage>
        <taxon>Eukaryota</taxon>
        <taxon>Fungi</taxon>
        <taxon>Dikarya</taxon>
        <taxon>Ascomycota</taxon>
        <taxon>Pezizomycotina</taxon>
        <taxon>Eurotiomycetes</taxon>
        <taxon>Chaetothyriomycetidae</taxon>
        <taxon>Chaetothyriales</taxon>
        <taxon>Herpotrichiellaceae</taxon>
        <taxon>Exophiala</taxon>
    </lineage>
</organism>
<dbReference type="AlphaFoldDB" id="A0A072PQR8"/>